<sequence>MRSQALNVRSGATANYPRLHHSTIAQRASGKATSDMANLLDSLATSFDNELMDKERDLNQAHALLGNIQAEIAESQRAVLALKEQAANLSQAKQNLSKIEDEALAKMVSSYKLGWEKWIKEEDAKEMAWTTTNGFGGPLSMLEQTTAPHPPATFGEAEVSRFEELYKLDSIQTPEEIDNACEELRTQIAEYRAKREESFREYVKYQAEAGTGGRMSEYRRLIGAGCGGIPPMEVDSVAGLLLE</sequence>
<name>A0A9P6B6Z1_9AGAM</name>
<dbReference type="EMBL" id="MU128925">
    <property type="protein sequence ID" value="KAF9518412.1"/>
    <property type="molecule type" value="Genomic_DNA"/>
</dbReference>
<dbReference type="PANTHER" id="PTHR43828">
    <property type="entry name" value="ASPARAGINASE"/>
    <property type="match status" value="1"/>
</dbReference>
<dbReference type="PANTHER" id="PTHR43828:SF15">
    <property type="entry name" value="TRANSCRIPTION FACTOR MBP1"/>
    <property type="match status" value="1"/>
</dbReference>
<proteinExistence type="predicted"/>
<keyword evidence="3" id="KW-1185">Reference proteome</keyword>
<dbReference type="OrthoDB" id="6718656at2759"/>
<dbReference type="AlphaFoldDB" id="A0A9P6B6Z1"/>
<gene>
    <name evidence="2" type="ORF">BS47DRAFT_1338344</name>
</gene>
<comment type="caution">
    <text evidence="2">The sequence shown here is derived from an EMBL/GenBank/DDBJ whole genome shotgun (WGS) entry which is preliminary data.</text>
</comment>
<organism evidence="2 3">
    <name type="scientific">Hydnum rufescens UP504</name>
    <dbReference type="NCBI Taxonomy" id="1448309"/>
    <lineage>
        <taxon>Eukaryota</taxon>
        <taxon>Fungi</taxon>
        <taxon>Dikarya</taxon>
        <taxon>Basidiomycota</taxon>
        <taxon>Agaricomycotina</taxon>
        <taxon>Agaricomycetes</taxon>
        <taxon>Cantharellales</taxon>
        <taxon>Hydnaceae</taxon>
        <taxon>Hydnum</taxon>
    </lineage>
</organism>
<dbReference type="GO" id="GO:0030907">
    <property type="term" value="C:MBF transcription complex"/>
    <property type="evidence" value="ECO:0007669"/>
    <property type="project" value="TreeGrafter"/>
</dbReference>
<dbReference type="Proteomes" id="UP000886523">
    <property type="component" value="Unassembled WGS sequence"/>
</dbReference>
<protein>
    <submittedName>
        <fullName evidence="2">Uncharacterized protein</fullName>
    </submittedName>
</protein>
<evidence type="ECO:0000313" key="2">
    <source>
        <dbReference type="EMBL" id="KAF9518412.1"/>
    </source>
</evidence>
<accession>A0A9P6B6Z1</accession>
<evidence type="ECO:0000313" key="3">
    <source>
        <dbReference type="Proteomes" id="UP000886523"/>
    </source>
</evidence>
<dbReference type="InterPro" id="IPR051642">
    <property type="entry name" value="SWI6-like"/>
</dbReference>
<keyword evidence="1" id="KW-0175">Coiled coil</keyword>
<dbReference type="GO" id="GO:0006357">
    <property type="term" value="P:regulation of transcription by RNA polymerase II"/>
    <property type="evidence" value="ECO:0007669"/>
    <property type="project" value="UniProtKB-ARBA"/>
</dbReference>
<dbReference type="GO" id="GO:0033309">
    <property type="term" value="C:SBF transcription complex"/>
    <property type="evidence" value="ECO:0007669"/>
    <property type="project" value="TreeGrafter"/>
</dbReference>
<feature type="coiled-coil region" evidence="1">
    <location>
        <begin position="177"/>
        <end position="208"/>
    </location>
</feature>
<evidence type="ECO:0000256" key="1">
    <source>
        <dbReference type="SAM" id="Coils"/>
    </source>
</evidence>
<reference evidence="2" key="1">
    <citation type="journal article" date="2020" name="Nat. Commun.">
        <title>Large-scale genome sequencing of mycorrhizal fungi provides insights into the early evolution of symbiotic traits.</title>
        <authorList>
            <person name="Miyauchi S."/>
            <person name="Kiss E."/>
            <person name="Kuo A."/>
            <person name="Drula E."/>
            <person name="Kohler A."/>
            <person name="Sanchez-Garcia M."/>
            <person name="Morin E."/>
            <person name="Andreopoulos B."/>
            <person name="Barry K.W."/>
            <person name="Bonito G."/>
            <person name="Buee M."/>
            <person name="Carver A."/>
            <person name="Chen C."/>
            <person name="Cichocki N."/>
            <person name="Clum A."/>
            <person name="Culley D."/>
            <person name="Crous P.W."/>
            <person name="Fauchery L."/>
            <person name="Girlanda M."/>
            <person name="Hayes R.D."/>
            <person name="Keri Z."/>
            <person name="LaButti K."/>
            <person name="Lipzen A."/>
            <person name="Lombard V."/>
            <person name="Magnuson J."/>
            <person name="Maillard F."/>
            <person name="Murat C."/>
            <person name="Nolan M."/>
            <person name="Ohm R.A."/>
            <person name="Pangilinan J."/>
            <person name="Pereira M.F."/>
            <person name="Perotto S."/>
            <person name="Peter M."/>
            <person name="Pfister S."/>
            <person name="Riley R."/>
            <person name="Sitrit Y."/>
            <person name="Stielow J.B."/>
            <person name="Szollosi G."/>
            <person name="Zifcakova L."/>
            <person name="Stursova M."/>
            <person name="Spatafora J.W."/>
            <person name="Tedersoo L."/>
            <person name="Vaario L.M."/>
            <person name="Yamada A."/>
            <person name="Yan M."/>
            <person name="Wang P."/>
            <person name="Xu J."/>
            <person name="Bruns T."/>
            <person name="Baldrian P."/>
            <person name="Vilgalys R."/>
            <person name="Dunand C."/>
            <person name="Henrissat B."/>
            <person name="Grigoriev I.V."/>
            <person name="Hibbett D."/>
            <person name="Nagy L.G."/>
            <person name="Martin F.M."/>
        </authorList>
    </citation>
    <scope>NUCLEOTIDE SEQUENCE</scope>
    <source>
        <strain evidence="2">UP504</strain>
    </source>
</reference>
<feature type="non-terminal residue" evidence="2">
    <location>
        <position position="243"/>
    </location>
</feature>
<feature type="coiled-coil region" evidence="1">
    <location>
        <begin position="65"/>
        <end position="102"/>
    </location>
</feature>